<dbReference type="GO" id="GO:0006401">
    <property type="term" value="P:RNA catabolic process"/>
    <property type="evidence" value="ECO:0007669"/>
    <property type="project" value="TreeGrafter"/>
</dbReference>
<organism evidence="6 7">
    <name type="scientific">Lophiostoma macrostomum CBS 122681</name>
    <dbReference type="NCBI Taxonomy" id="1314788"/>
    <lineage>
        <taxon>Eukaryota</taxon>
        <taxon>Fungi</taxon>
        <taxon>Dikarya</taxon>
        <taxon>Ascomycota</taxon>
        <taxon>Pezizomycotina</taxon>
        <taxon>Dothideomycetes</taxon>
        <taxon>Pleosporomycetidae</taxon>
        <taxon>Pleosporales</taxon>
        <taxon>Lophiostomataceae</taxon>
        <taxon>Lophiostoma</taxon>
    </lineage>
</organism>
<evidence type="ECO:0000313" key="6">
    <source>
        <dbReference type="EMBL" id="KAF2662768.1"/>
    </source>
</evidence>
<dbReference type="Pfam" id="PF00445">
    <property type="entry name" value="Ribonuclease_T2"/>
    <property type="match status" value="1"/>
</dbReference>
<dbReference type="FunFam" id="3.90.730.10:FF:000020">
    <property type="entry name" value="Uncharacterized protein"/>
    <property type="match status" value="1"/>
</dbReference>
<dbReference type="PROSITE" id="PS00530">
    <property type="entry name" value="RNASE_T2_1"/>
    <property type="match status" value="1"/>
</dbReference>
<sequence>MRSTTLLLLATGASAQLYPNQSLLNHTCALQKPLLSCPPQDPSLVDSCCVETFGGLLLSTQFWDTYTGRESSGQLLPTDTWTLHGLWPDFCNGSYTQYCDLSRQYDPIPSPNTTNGLPNGTFVPSYTGPNIGTFLEPFGKYDLLAYMNTYWIAQNQDNAGFWGHEFSKHATCYSTFATACYGPEYREHEEVVDFFETAIKYYKRVPTFEWLAQAQITPSNETQYSYSDVVGVLTEKHGAVPFLGCSGPRFNATTQGANSTDSGYTRLTEVWYYDWVYGRPQEGDTVPVNASASYQTNCAKTEGALWYYERTESSEKKPTVPY</sequence>
<dbReference type="OrthoDB" id="435754at2759"/>
<dbReference type="InterPro" id="IPR018188">
    <property type="entry name" value="RNase_T2_His_AS_1"/>
</dbReference>
<dbReference type="Gene3D" id="3.90.730.10">
    <property type="entry name" value="Ribonuclease T2-like"/>
    <property type="match status" value="1"/>
</dbReference>
<dbReference type="GO" id="GO:0005576">
    <property type="term" value="C:extracellular region"/>
    <property type="evidence" value="ECO:0007669"/>
    <property type="project" value="TreeGrafter"/>
</dbReference>
<evidence type="ECO:0000256" key="3">
    <source>
        <dbReference type="ARBA" id="ARBA00022759"/>
    </source>
</evidence>
<evidence type="ECO:0000313" key="7">
    <source>
        <dbReference type="Proteomes" id="UP000799324"/>
    </source>
</evidence>
<keyword evidence="3" id="KW-0540">Nuclease</keyword>
<dbReference type="GO" id="GO:0033897">
    <property type="term" value="F:ribonuclease T2 activity"/>
    <property type="evidence" value="ECO:0007669"/>
    <property type="project" value="UniProtKB-EC"/>
</dbReference>
<evidence type="ECO:0000256" key="5">
    <source>
        <dbReference type="SAM" id="SignalP"/>
    </source>
</evidence>
<evidence type="ECO:0000256" key="1">
    <source>
        <dbReference type="ARBA" id="ARBA00007469"/>
    </source>
</evidence>
<dbReference type="EMBL" id="MU004288">
    <property type="protein sequence ID" value="KAF2662768.1"/>
    <property type="molecule type" value="Genomic_DNA"/>
</dbReference>
<proteinExistence type="inferred from homology"/>
<dbReference type="PANTHER" id="PTHR11240:SF17">
    <property type="entry name" value="RIBONUCLEASE T2"/>
    <property type="match status" value="1"/>
</dbReference>
<protein>
    <recommendedName>
        <fullName evidence="2">ribonuclease T2</fullName>
        <ecNumber evidence="2">4.6.1.19</ecNumber>
    </recommendedName>
</protein>
<keyword evidence="7" id="KW-1185">Reference proteome</keyword>
<keyword evidence="3" id="KW-0255">Endonuclease</keyword>
<name>A0A6A6TV60_9PLEO</name>
<dbReference type="EC" id="4.6.1.19" evidence="2"/>
<dbReference type="GO" id="GO:0003723">
    <property type="term" value="F:RNA binding"/>
    <property type="evidence" value="ECO:0007669"/>
    <property type="project" value="InterPro"/>
</dbReference>
<dbReference type="InterPro" id="IPR001568">
    <property type="entry name" value="RNase_T2-like"/>
</dbReference>
<keyword evidence="3" id="KW-0378">Hydrolase</keyword>
<accession>A0A6A6TV60</accession>
<dbReference type="PROSITE" id="PS00531">
    <property type="entry name" value="RNASE_T2_2"/>
    <property type="match status" value="1"/>
</dbReference>
<feature type="chain" id="PRO_5025417038" description="ribonuclease T2" evidence="5">
    <location>
        <begin position="16"/>
        <end position="322"/>
    </location>
</feature>
<evidence type="ECO:0000256" key="4">
    <source>
        <dbReference type="RuleBase" id="RU004328"/>
    </source>
</evidence>
<keyword evidence="5" id="KW-0732">Signal</keyword>
<dbReference type="InterPro" id="IPR036430">
    <property type="entry name" value="RNase_T2-like_sf"/>
</dbReference>
<feature type="signal peptide" evidence="5">
    <location>
        <begin position="1"/>
        <end position="15"/>
    </location>
</feature>
<dbReference type="PANTHER" id="PTHR11240">
    <property type="entry name" value="RIBONUCLEASE T2"/>
    <property type="match status" value="1"/>
</dbReference>
<gene>
    <name evidence="6" type="ORF">K491DRAFT_584578</name>
</gene>
<reference evidence="6" key="1">
    <citation type="journal article" date="2020" name="Stud. Mycol.">
        <title>101 Dothideomycetes genomes: a test case for predicting lifestyles and emergence of pathogens.</title>
        <authorList>
            <person name="Haridas S."/>
            <person name="Albert R."/>
            <person name="Binder M."/>
            <person name="Bloem J."/>
            <person name="Labutti K."/>
            <person name="Salamov A."/>
            <person name="Andreopoulos B."/>
            <person name="Baker S."/>
            <person name="Barry K."/>
            <person name="Bills G."/>
            <person name="Bluhm B."/>
            <person name="Cannon C."/>
            <person name="Castanera R."/>
            <person name="Culley D."/>
            <person name="Daum C."/>
            <person name="Ezra D."/>
            <person name="Gonzalez J."/>
            <person name="Henrissat B."/>
            <person name="Kuo A."/>
            <person name="Liang C."/>
            <person name="Lipzen A."/>
            <person name="Lutzoni F."/>
            <person name="Magnuson J."/>
            <person name="Mondo S."/>
            <person name="Nolan M."/>
            <person name="Ohm R."/>
            <person name="Pangilinan J."/>
            <person name="Park H.-J."/>
            <person name="Ramirez L."/>
            <person name="Alfaro M."/>
            <person name="Sun H."/>
            <person name="Tritt A."/>
            <person name="Yoshinaga Y."/>
            <person name="Zwiers L.-H."/>
            <person name="Turgeon B."/>
            <person name="Goodwin S."/>
            <person name="Spatafora J."/>
            <person name="Crous P."/>
            <person name="Grigoriev I."/>
        </authorList>
    </citation>
    <scope>NUCLEOTIDE SEQUENCE</scope>
    <source>
        <strain evidence="6">CBS 122681</strain>
    </source>
</reference>
<comment type="similarity">
    <text evidence="1 4">Belongs to the RNase T2 family.</text>
</comment>
<evidence type="ECO:0000256" key="2">
    <source>
        <dbReference type="ARBA" id="ARBA00012571"/>
    </source>
</evidence>
<dbReference type="InterPro" id="IPR033130">
    <property type="entry name" value="RNase_T2_His_AS_2"/>
</dbReference>
<dbReference type="AlphaFoldDB" id="A0A6A6TV60"/>
<dbReference type="Proteomes" id="UP000799324">
    <property type="component" value="Unassembled WGS sequence"/>
</dbReference>
<dbReference type="SUPFAM" id="SSF55895">
    <property type="entry name" value="Ribonuclease Rh-like"/>
    <property type="match status" value="1"/>
</dbReference>